<name>A0A152A3X1_TIELA</name>
<feature type="region of interest" description="Disordered" evidence="2">
    <location>
        <begin position="390"/>
        <end position="413"/>
    </location>
</feature>
<dbReference type="OrthoDB" id="661148at2759"/>
<feature type="coiled-coil region" evidence="1">
    <location>
        <begin position="478"/>
        <end position="509"/>
    </location>
</feature>
<dbReference type="CDD" id="cd05992">
    <property type="entry name" value="PB1"/>
    <property type="match status" value="1"/>
</dbReference>
<dbReference type="SUPFAM" id="SSF54277">
    <property type="entry name" value="CAD &amp; PB1 domains"/>
    <property type="match status" value="1"/>
</dbReference>
<proteinExistence type="predicted"/>
<evidence type="ECO:0000256" key="2">
    <source>
        <dbReference type="SAM" id="MobiDB-lite"/>
    </source>
</evidence>
<feature type="compositionally biased region" description="Low complexity" evidence="2">
    <location>
        <begin position="401"/>
        <end position="413"/>
    </location>
</feature>
<comment type="caution">
    <text evidence="4">The sequence shown here is derived from an EMBL/GenBank/DDBJ whole genome shotgun (WGS) entry which is preliminary data.</text>
</comment>
<dbReference type="PROSITE" id="PS51745">
    <property type="entry name" value="PB1"/>
    <property type="match status" value="1"/>
</dbReference>
<dbReference type="SMART" id="SM00666">
    <property type="entry name" value="PB1"/>
    <property type="match status" value="1"/>
</dbReference>
<evidence type="ECO:0000256" key="1">
    <source>
        <dbReference type="SAM" id="Coils"/>
    </source>
</evidence>
<dbReference type="OMA" id="FHTHSTD"/>
<dbReference type="Proteomes" id="UP000076078">
    <property type="component" value="Unassembled WGS sequence"/>
</dbReference>
<protein>
    <recommendedName>
        <fullName evidence="3">PB1 domain-containing protein</fullName>
    </recommendedName>
</protein>
<feature type="compositionally biased region" description="Low complexity" evidence="2">
    <location>
        <begin position="348"/>
        <end position="365"/>
    </location>
</feature>
<dbReference type="EMBL" id="LODT01000013">
    <property type="protein sequence ID" value="KYR00973.1"/>
    <property type="molecule type" value="Genomic_DNA"/>
</dbReference>
<dbReference type="FunCoup" id="A0A152A3X1">
    <property type="interactions" value="425"/>
</dbReference>
<feature type="compositionally biased region" description="Basic residues" evidence="2">
    <location>
        <begin position="97"/>
        <end position="106"/>
    </location>
</feature>
<reference evidence="4 5" key="1">
    <citation type="submission" date="2015-12" db="EMBL/GenBank/DDBJ databases">
        <title>Dictyostelia acquired genes for synthesis and detection of signals that induce cell-type specialization by lateral gene transfer from prokaryotes.</title>
        <authorList>
            <person name="Gloeckner G."/>
            <person name="Schaap P."/>
        </authorList>
    </citation>
    <scope>NUCLEOTIDE SEQUENCE [LARGE SCALE GENOMIC DNA]</scope>
    <source>
        <strain evidence="4 5">TK</strain>
    </source>
</reference>
<evidence type="ECO:0000313" key="5">
    <source>
        <dbReference type="Proteomes" id="UP000076078"/>
    </source>
</evidence>
<dbReference type="InterPro" id="IPR053793">
    <property type="entry name" value="PB1-like"/>
</dbReference>
<evidence type="ECO:0000313" key="4">
    <source>
        <dbReference type="EMBL" id="KYR00973.1"/>
    </source>
</evidence>
<feature type="compositionally biased region" description="Polar residues" evidence="2">
    <location>
        <begin position="390"/>
        <end position="400"/>
    </location>
</feature>
<organism evidence="4 5">
    <name type="scientific">Tieghemostelium lacteum</name>
    <name type="common">Slime mold</name>
    <name type="synonym">Dictyostelium lacteum</name>
    <dbReference type="NCBI Taxonomy" id="361077"/>
    <lineage>
        <taxon>Eukaryota</taxon>
        <taxon>Amoebozoa</taxon>
        <taxon>Evosea</taxon>
        <taxon>Eumycetozoa</taxon>
        <taxon>Dictyostelia</taxon>
        <taxon>Dictyosteliales</taxon>
        <taxon>Raperosteliaceae</taxon>
        <taxon>Tieghemostelium</taxon>
    </lineage>
</organism>
<feature type="domain" description="PB1" evidence="3">
    <location>
        <begin position="5"/>
        <end position="90"/>
    </location>
</feature>
<keyword evidence="1" id="KW-0175">Coiled coil</keyword>
<feature type="region of interest" description="Disordered" evidence="2">
    <location>
        <begin position="441"/>
        <end position="475"/>
    </location>
</feature>
<feature type="compositionally biased region" description="Low complexity" evidence="2">
    <location>
        <begin position="321"/>
        <end position="336"/>
    </location>
</feature>
<feature type="compositionally biased region" description="Pro residues" evidence="2">
    <location>
        <begin position="445"/>
        <end position="458"/>
    </location>
</feature>
<feature type="compositionally biased region" description="Low complexity" evidence="2">
    <location>
        <begin position="276"/>
        <end position="288"/>
    </location>
</feature>
<accession>A0A152A3X1</accession>
<evidence type="ECO:0000259" key="3">
    <source>
        <dbReference type="PROSITE" id="PS51745"/>
    </source>
</evidence>
<feature type="region of interest" description="Disordered" evidence="2">
    <location>
        <begin position="321"/>
        <end position="368"/>
    </location>
</feature>
<dbReference type="Gene3D" id="3.10.20.90">
    <property type="entry name" value="Phosphatidylinositol 3-kinase Catalytic Subunit, Chain A, domain 1"/>
    <property type="match status" value="1"/>
</dbReference>
<dbReference type="STRING" id="361077.A0A152A3X1"/>
<dbReference type="AlphaFoldDB" id="A0A152A3X1"/>
<gene>
    <name evidence="4" type="ORF">DLAC_03038</name>
</gene>
<feature type="compositionally biased region" description="Low complexity" evidence="2">
    <location>
        <begin position="459"/>
        <end position="473"/>
    </location>
</feature>
<dbReference type="InParanoid" id="A0A152A3X1"/>
<dbReference type="Pfam" id="PF00564">
    <property type="entry name" value="PB1"/>
    <property type="match status" value="1"/>
</dbReference>
<feature type="compositionally biased region" description="Low complexity" evidence="2">
    <location>
        <begin position="248"/>
        <end position="266"/>
    </location>
</feature>
<feature type="region of interest" description="Disordered" evidence="2">
    <location>
        <begin position="236"/>
        <end position="304"/>
    </location>
</feature>
<keyword evidence="5" id="KW-1185">Reference proteome</keyword>
<sequence>METTVIKYKANFDLDIRRFSFSHKPTYQEFQRKLNEIYQLGDESLSSIHITYQDDSNDNISISNALDFDESIHFYHDTKQTILRLFITKKDTTSHNNSKHQQHQQHHQQQQQQHKHKNVGDLESLFVSLLSNQMIQQMIPQVINNLANNPTLMTSIIQTAGNTLRNQNNLLNNTTSNSKSSPNTFHTQSTDQLVLGLEKMKLTSTNSIPNSPSQVIESTNITTISNNNNNNTTIGNGNHLKKSGSLESCNNMTTSTSSSNSTSDITKSFEEIDSIPTNTTTSSPTPTNVLSNEKEKKSNPPNLLSQVPKIFQNIHFPFSSNSTSTSTSLSINSQESTKSDKKSEDPTTETVINTTPTSSSSSSSSLPTQHVDYIPTQIYPINQPMPYSSPNFSYHLPQSIQSNSPVNVSQSPSALRMNPQVLPYQPPTVSNQPVILQKPTAPTQLLPPQPPQQKPLPQIPIQQPQQQSQQQLSYDERVKFIQDALQVTQDKAKELMEKYKGNIEEIFQEQQ</sequence>
<dbReference type="InterPro" id="IPR000270">
    <property type="entry name" value="PB1_dom"/>
</dbReference>
<feature type="region of interest" description="Disordered" evidence="2">
    <location>
        <begin position="92"/>
        <end position="117"/>
    </location>
</feature>